<protein>
    <submittedName>
        <fullName evidence="1">Uncharacterized protein</fullName>
    </submittedName>
</protein>
<dbReference type="AlphaFoldDB" id="A0A9P0E7Z6"/>
<dbReference type="EMBL" id="OV725077">
    <property type="protein sequence ID" value="CAH1390064.1"/>
    <property type="molecule type" value="Genomic_DNA"/>
</dbReference>
<organism evidence="1 2">
    <name type="scientific">Nezara viridula</name>
    <name type="common">Southern green stink bug</name>
    <name type="synonym">Cimex viridulus</name>
    <dbReference type="NCBI Taxonomy" id="85310"/>
    <lineage>
        <taxon>Eukaryota</taxon>
        <taxon>Metazoa</taxon>
        <taxon>Ecdysozoa</taxon>
        <taxon>Arthropoda</taxon>
        <taxon>Hexapoda</taxon>
        <taxon>Insecta</taxon>
        <taxon>Pterygota</taxon>
        <taxon>Neoptera</taxon>
        <taxon>Paraneoptera</taxon>
        <taxon>Hemiptera</taxon>
        <taxon>Heteroptera</taxon>
        <taxon>Panheteroptera</taxon>
        <taxon>Pentatomomorpha</taxon>
        <taxon>Pentatomoidea</taxon>
        <taxon>Pentatomidae</taxon>
        <taxon>Pentatominae</taxon>
        <taxon>Nezara</taxon>
    </lineage>
</organism>
<proteinExistence type="predicted"/>
<evidence type="ECO:0000313" key="2">
    <source>
        <dbReference type="Proteomes" id="UP001152798"/>
    </source>
</evidence>
<accession>A0A9P0E7Z6</accession>
<sequence length="55" mass="6430">MRIASISYCSKLNIMRNMFLLNSSGIEKSITHWRKAIGILNSVLWTENIYNNVRK</sequence>
<dbReference type="Proteomes" id="UP001152798">
    <property type="component" value="Chromosome 1"/>
</dbReference>
<reference evidence="1" key="1">
    <citation type="submission" date="2022-01" db="EMBL/GenBank/DDBJ databases">
        <authorList>
            <person name="King R."/>
        </authorList>
    </citation>
    <scope>NUCLEOTIDE SEQUENCE</scope>
</reference>
<gene>
    <name evidence="1" type="ORF">NEZAVI_LOCUS1324</name>
</gene>
<keyword evidence="2" id="KW-1185">Reference proteome</keyword>
<evidence type="ECO:0000313" key="1">
    <source>
        <dbReference type="EMBL" id="CAH1390064.1"/>
    </source>
</evidence>
<name>A0A9P0E7Z6_NEZVI</name>